<dbReference type="GO" id="GO:0000162">
    <property type="term" value="P:L-tryptophan biosynthetic process"/>
    <property type="evidence" value="ECO:0007669"/>
    <property type="project" value="UniProtKB-UniRule"/>
</dbReference>
<dbReference type="Pfam" id="PF00697">
    <property type="entry name" value="PRAI"/>
    <property type="match status" value="1"/>
</dbReference>
<dbReference type="OrthoDB" id="9796196at2"/>
<name>A0A1M6LYQ0_9BACT</name>
<dbReference type="Gene3D" id="3.20.20.70">
    <property type="entry name" value="Aldolase class I"/>
    <property type="match status" value="1"/>
</dbReference>
<dbReference type="PANTHER" id="PTHR42894">
    <property type="entry name" value="N-(5'-PHOSPHORIBOSYL)ANTHRANILATE ISOMERASE"/>
    <property type="match status" value="1"/>
</dbReference>
<gene>
    <name evidence="9" type="primary">trpF</name>
    <name evidence="11" type="ORF">SAMN02745216_02225</name>
</gene>
<evidence type="ECO:0000256" key="2">
    <source>
        <dbReference type="ARBA" id="ARBA00004664"/>
    </source>
</evidence>
<dbReference type="AlphaFoldDB" id="A0A1M6LYQ0"/>
<organism evidence="11 12">
    <name type="scientific">Desulfatibacillum alkenivorans DSM 16219</name>
    <dbReference type="NCBI Taxonomy" id="1121393"/>
    <lineage>
        <taxon>Bacteria</taxon>
        <taxon>Pseudomonadati</taxon>
        <taxon>Thermodesulfobacteriota</taxon>
        <taxon>Desulfobacteria</taxon>
        <taxon>Desulfobacterales</taxon>
        <taxon>Desulfatibacillaceae</taxon>
        <taxon>Desulfatibacillum</taxon>
    </lineage>
</organism>
<dbReference type="PANTHER" id="PTHR42894:SF1">
    <property type="entry name" value="N-(5'-PHOSPHORIBOSYL)ANTHRANILATE ISOMERASE"/>
    <property type="match status" value="1"/>
</dbReference>
<evidence type="ECO:0000256" key="7">
    <source>
        <dbReference type="ARBA" id="ARBA00023141"/>
    </source>
</evidence>
<dbReference type="EMBL" id="FQZU01000011">
    <property type="protein sequence ID" value="SHJ76357.1"/>
    <property type="molecule type" value="Genomic_DNA"/>
</dbReference>
<keyword evidence="6 9" id="KW-0822">Tryptophan biosynthesis</keyword>
<dbReference type="GO" id="GO:0004640">
    <property type="term" value="F:phosphoribosylanthranilate isomerase activity"/>
    <property type="evidence" value="ECO:0007669"/>
    <property type="project" value="UniProtKB-UniRule"/>
</dbReference>
<proteinExistence type="inferred from homology"/>
<dbReference type="HAMAP" id="MF_00135">
    <property type="entry name" value="PRAI"/>
    <property type="match status" value="1"/>
</dbReference>
<dbReference type="CDD" id="cd00405">
    <property type="entry name" value="PRAI"/>
    <property type="match status" value="1"/>
</dbReference>
<dbReference type="RefSeq" id="WP_073475724.1">
    <property type="nucleotide sequence ID" value="NZ_FQZU01000011.1"/>
</dbReference>
<dbReference type="Proteomes" id="UP000183994">
    <property type="component" value="Unassembled WGS sequence"/>
</dbReference>
<evidence type="ECO:0000313" key="11">
    <source>
        <dbReference type="EMBL" id="SHJ76357.1"/>
    </source>
</evidence>
<evidence type="ECO:0000256" key="9">
    <source>
        <dbReference type="HAMAP-Rule" id="MF_00135"/>
    </source>
</evidence>
<evidence type="ECO:0000256" key="1">
    <source>
        <dbReference type="ARBA" id="ARBA00001164"/>
    </source>
</evidence>
<dbReference type="STRING" id="1121393.SAMN02745216_02225"/>
<evidence type="ECO:0000256" key="4">
    <source>
        <dbReference type="ARBA" id="ARBA00022272"/>
    </source>
</evidence>
<evidence type="ECO:0000256" key="8">
    <source>
        <dbReference type="ARBA" id="ARBA00023235"/>
    </source>
</evidence>
<comment type="similarity">
    <text evidence="9">Belongs to the TrpF family.</text>
</comment>
<keyword evidence="12" id="KW-1185">Reference proteome</keyword>
<evidence type="ECO:0000256" key="3">
    <source>
        <dbReference type="ARBA" id="ARBA00012572"/>
    </source>
</evidence>
<accession>A0A1M6LYQ0</accession>
<dbReference type="SUPFAM" id="SSF51366">
    <property type="entry name" value="Ribulose-phoshate binding barrel"/>
    <property type="match status" value="1"/>
</dbReference>
<reference evidence="12" key="1">
    <citation type="submission" date="2016-11" db="EMBL/GenBank/DDBJ databases">
        <authorList>
            <person name="Varghese N."/>
            <person name="Submissions S."/>
        </authorList>
    </citation>
    <scope>NUCLEOTIDE SEQUENCE [LARGE SCALE GENOMIC DNA]</scope>
    <source>
        <strain evidence="12">DSM 16219</strain>
    </source>
</reference>
<comment type="catalytic activity">
    <reaction evidence="1 9">
        <text>N-(5-phospho-beta-D-ribosyl)anthranilate = 1-(2-carboxyphenylamino)-1-deoxy-D-ribulose 5-phosphate</text>
        <dbReference type="Rhea" id="RHEA:21540"/>
        <dbReference type="ChEBI" id="CHEBI:18277"/>
        <dbReference type="ChEBI" id="CHEBI:58613"/>
        <dbReference type="EC" id="5.3.1.24"/>
    </reaction>
</comment>
<feature type="domain" description="N-(5'phosphoribosyl) anthranilate isomerase (PRAI)" evidence="10">
    <location>
        <begin position="5"/>
        <end position="203"/>
    </location>
</feature>
<evidence type="ECO:0000313" key="12">
    <source>
        <dbReference type="Proteomes" id="UP000183994"/>
    </source>
</evidence>
<keyword evidence="8 9" id="KW-0413">Isomerase</keyword>
<dbReference type="InterPro" id="IPR044643">
    <property type="entry name" value="TrpF_fam"/>
</dbReference>
<sequence length="218" mass="23592">MNVQIKICGLTDPDHAAECFELGADAIGLVFYPPSPRFVIDDLALEICQALPKKAPKVGVFVNDTYEFIMNKAEKCGITMAQLHGHESQELADRLEKAGIGVIKAFFANRSPDFKAMTEYSAKACLVECAGEKLPGGNAKAWAWRTARGISERMPLALAGGLDPENVSQAILDAMPDALDVSSGVEASPGVKDMDKVKRFIQNATQTGIDYQPRKVFS</sequence>
<evidence type="ECO:0000256" key="5">
    <source>
        <dbReference type="ARBA" id="ARBA00022605"/>
    </source>
</evidence>
<keyword evidence="7 9" id="KW-0057">Aromatic amino acid biosynthesis</keyword>
<keyword evidence="5 9" id="KW-0028">Amino-acid biosynthesis</keyword>
<dbReference type="InterPro" id="IPR001240">
    <property type="entry name" value="PRAI_dom"/>
</dbReference>
<dbReference type="UniPathway" id="UPA00035">
    <property type="reaction ID" value="UER00042"/>
</dbReference>
<evidence type="ECO:0000259" key="10">
    <source>
        <dbReference type="Pfam" id="PF00697"/>
    </source>
</evidence>
<dbReference type="EC" id="5.3.1.24" evidence="3 9"/>
<evidence type="ECO:0000256" key="6">
    <source>
        <dbReference type="ARBA" id="ARBA00022822"/>
    </source>
</evidence>
<dbReference type="InterPro" id="IPR013785">
    <property type="entry name" value="Aldolase_TIM"/>
</dbReference>
<protein>
    <recommendedName>
        <fullName evidence="4 9">N-(5'-phosphoribosyl)anthranilate isomerase</fullName>
        <shortName evidence="9">PRAI</shortName>
        <ecNumber evidence="3 9">5.3.1.24</ecNumber>
    </recommendedName>
</protein>
<dbReference type="InterPro" id="IPR011060">
    <property type="entry name" value="RibuloseP-bd_barrel"/>
</dbReference>
<comment type="pathway">
    <text evidence="2 9">Amino-acid biosynthesis; L-tryptophan biosynthesis; L-tryptophan from chorismate: step 3/5.</text>
</comment>